<dbReference type="Pfam" id="PF08821">
    <property type="entry name" value="CGGC"/>
    <property type="match status" value="1"/>
</dbReference>
<dbReference type="EMBL" id="WAIE01000001">
    <property type="protein sequence ID" value="KAB1443687.1"/>
    <property type="molecule type" value="Genomic_DNA"/>
</dbReference>
<accession>A0A6N6NAF3</accession>
<name>A0A6N6NAF3_9BACT</name>
<protein>
    <submittedName>
        <fullName evidence="2">CGGC domain-containing protein</fullName>
    </submittedName>
</protein>
<dbReference type="SMART" id="SM01078">
    <property type="entry name" value="CGGC"/>
    <property type="match status" value="1"/>
</dbReference>
<reference evidence="2 3" key="1">
    <citation type="journal article" date="2017" name="Int. J. Syst. Evol. Microbiol.">
        <title>Desulfovibrio senegalensis sp. nov., a mesophilic sulfate reducer isolated from marine sediment.</title>
        <authorList>
            <person name="Thioye A."/>
            <person name="Gam Z.B.A."/>
            <person name="Mbengue M."/>
            <person name="Cayol J.L."/>
            <person name="Joseph-Bartoli M."/>
            <person name="Toure-Kane C."/>
            <person name="Labat M."/>
        </authorList>
    </citation>
    <scope>NUCLEOTIDE SEQUENCE [LARGE SCALE GENOMIC DNA]</scope>
    <source>
        <strain evidence="2 3">DSM 101509</strain>
    </source>
</reference>
<dbReference type="Proteomes" id="UP000438699">
    <property type="component" value="Unassembled WGS sequence"/>
</dbReference>
<feature type="domain" description="CGGC" evidence="1">
    <location>
        <begin position="3"/>
        <end position="112"/>
    </location>
</feature>
<gene>
    <name evidence="2" type="ORF">F8A88_05475</name>
</gene>
<evidence type="ECO:0000313" key="3">
    <source>
        <dbReference type="Proteomes" id="UP000438699"/>
    </source>
</evidence>
<keyword evidence="3" id="KW-1185">Reference proteome</keyword>
<dbReference type="AlphaFoldDB" id="A0A6N6NAF3"/>
<dbReference type="InterPro" id="IPR014925">
    <property type="entry name" value="CGGC_dom"/>
</dbReference>
<sequence length="121" mass="13483">MEKILIIGCKNTMDDICIGCSRCFVGFNKREGEFARYKDTDAEIMGLLNCGGCPGAGIVTRLAQVKLWNAPMDEKPTKIHIAPCVFQHCPHKDDMIRKIRAKAGVEVIEGTHPYMPENIFA</sequence>
<dbReference type="RefSeq" id="WP_151150060.1">
    <property type="nucleotide sequence ID" value="NZ_WAIE01000001.1"/>
</dbReference>
<organism evidence="2 3">
    <name type="scientific">Pseudodesulfovibrio senegalensis</name>
    <dbReference type="NCBI Taxonomy" id="1721087"/>
    <lineage>
        <taxon>Bacteria</taxon>
        <taxon>Pseudomonadati</taxon>
        <taxon>Thermodesulfobacteriota</taxon>
        <taxon>Desulfovibrionia</taxon>
        <taxon>Desulfovibrionales</taxon>
        <taxon>Desulfovibrionaceae</taxon>
    </lineage>
</organism>
<proteinExistence type="predicted"/>
<evidence type="ECO:0000313" key="2">
    <source>
        <dbReference type="EMBL" id="KAB1443687.1"/>
    </source>
</evidence>
<evidence type="ECO:0000259" key="1">
    <source>
        <dbReference type="SMART" id="SM01078"/>
    </source>
</evidence>
<dbReference type="OrthoDB" id="9789971at2"/>
<comment type="caution">
    <text evidence="2">The sequence shown here is derived from an EMBL/GenBank/DDBJ whole genome shotgun (WGS) entry which is preliminary data.</text>
</comment>